<dbReference type="Pfam" id="PF00149">
    <property type="entry name" value="Metallophos"/>
    <property type="match status" value="1"/>
</dbReference>
<evidence type="ECO:0000259" key="1">
    <source>
        <dbReference type="Pfam" id="PF00149"/>
    </source>
</evidence>
<reference evidence="2" key="1">
    <citation type="submission" date="2019-03" db="EMBL/GenBank/DDBJ databases">
        <title>Single cell metagenomics reveals metabolic interactions within the superorganism composed of flagellate Streblomastix strix and complex community of Bacteroidetes bacteria on its surface.</title>
        <authorList>
            <person name="Treitli S.C."/>
            <person name="Kolisko M."/>
            <person name="Husnik F."/>
            <person name="Keeling P."/>
            <person name="Hampl V."/>
        </authorList>
    </citation>
    <scope>NUCLEOTIDE SEQUENCE</scope>
    <source>
        <strain evidence="2">STM</strain>
    </source>
</reference>
<dbReference type="EMBL" id="SNRY01000177">
    <property type="protein sequence ID" value="KAA6345290.1"/>
    <property type="molecule type" value="Genomic_DNA"/>
</dbReference>
<sequence length="97" mass="10790">MTAFLLCTFVNADSPRFAVISDIHFGSKAEKGPTVKVPQALKNILGKERLDALFIVGDLTNNGKEEEYDQLKSVFDDKTIVPEGIAVYSLSFSIYFR</sequence>
<dbReference type="InterPro" id="IPR029052">
    <property type="entry name" value="Metallo-depent_PP-like"/>
</dbReference>
<feature type="domain" description="Calcineurin-like phosphoesterase" evidence="1">
    <location>
        <begin position="16"/>
        <end position="68"/>
    </location>
</feature>
<name>A0A5J4SJ37_9ZZZZ</name>
<dbReference type="InterPro" id="IPR004843">
    <property type="entry name" value="Calcineurin-like_PHP"/>
</dbReference>
<dbReference type="AlphaFoldDB" id="A0A5J4SJ37"/>
<evidence type="ECO:0000313" key="2">
    <source>
        <dbReference type="EMBL" id="KAA6345290.1"/>
    </source>
</evidence>
<proteinExistence type="predicted"/>
<protein>
    <submittedName>
        <fullName evidence="2">3' 5'-cyclic adenosine monophosphate phosphodiesterase CpdA</fullName>
        <ecNumber evidence="2">3.1.4.53</ecNumber>
    </submittedName>
</protein>
<gene>
    <name evidence="2" type="ORF">EZS27_007143</name>
</gene>
<dbReference type="EC" id="3.1.4.53" evidence="2"/>
<organism evidence="2">
    <name type="scientific">termite gut metagenome</name>
    <dbReference type="NCBI Taxonomy" id="433724"/>
    <lineage>
        <taxon>unclassified sequences</taxon>
        <taxon>metagenomes</taxon>
        <taxon>organismal metagenomes</taxon>
    </lineage>
</organism>
<dbReference type="SUPFAM" id="SSF56300">
    <property type="entry name" value="Metallo-dependent phosphatases"/>
    <property type="match status" value="1"/>
</dbReference>
<keyword evidence="2" id="KW-0378">Hydrolase</keyword>
<dbReference type="GO" id="GO:0004115">
    <property type="term" value="F:3',5'-cyclic-AMP phosphodiesterase activity"/>
    <property type="evidence" value="ECO:0007669"/>
    <property type="project" value="UniProtKB-EC"/>
</dbReference>
<comment type="caution">
    <text evidence="2">The sequence shown here is derived from an EMBL/GenBank/DDBJ whole genome shotgun (WGS) entry which is preliminary data.</text>
</comment>
<dbReference type="Gene3D" id="3.60.21.10">
    <property type="match status" value="1"/>
</dbReference>
<accession>A0A5J4SJ37</accession>